<dbReference type="RefSeq" id="WP_407986717.1">
    <property type="nucleotide sequence ID" value="NZ_AP035881.2"/>
</dbReference>
<feature type="transmembrane region" description="Helical" evidence="5">
    <location>
        <begin position="153"/>
        <end position="175"/>
    </location>
</feature>
<protein>
    <submittedName>
        <fullName evidence="6">VIT family protein</fullName>
    </submittedName>
</protein>
<gene>
    <name evidence="6" type="ORF">KCMC57_04870</name>
</gene>
<dbReference type="GO" id="GO:0012505">
    <property type="term" value="C:endomembrane system"/>
    <property type="evidence" value="ECO:0007669"/>
    <property type="project" value="UniProtKB-SubCell"/>
</dbReference>
<proteinExistence type="predicted"/>
<dbReference type="AlphaFoldDB" id="A0AB33JLD5"/>
<evidence type="ECO:0000256" key="4">
    <source>
        <dbReference type="ARBA" id="ARBA00023136"/>
    </source>
</evidence>
<dbReference type="GO" id="GO:0030026">
    <property type="term" value="P:intracellular manganese ion homeostasis"/>
    <property type="evidence" value="ECO:0007669"/>
    <property type="project" value="InterPro"/>
</dbReference>
<comment type="subcellular location">
    <subcellularLocation>
        <location evidence="1">Endomembrane system</location>
        <topology evidence="1">Multi-pass membrane protein</topology>
    </subcellularLocation>
</comment>
<keyword evidence="3 5" id="KW-1133">Transmembrane helix</keyword>
<dbReference type="InterPro" id="IPR008217">
    <property type="entry name" value="Ccc1_fam"/>
</dbReference>
<evidence type="ECO:0000256" key="5">
    <source>
        <dbReference type="SAM" id="Phobius"/>
    </source>
</evidence>
<reference evidence="6" key="1">
    <citation type="submission" date="2024-07" db="EMBL/GenBank/DDBJ databases">
        <title>Complete genome sequences of cellulolytic bacteria, Kitasatospora sp. CMC57 and Streptomyces sp. CMC78, isolated from Japanese agricultural soil.</title>
        <authorList>
            <person name="Hashimoto T."/>
            <person name="Ito M."/>
            <person name="Iwamoto M."/>
            <person name="Fukahori D."/>
            <person name="Shoda T."/>
            <person name="Sakoda M."/>
            <person name="Morohoshi T."/>
            <person name="Mitsuboshi M."/>
            <person name="Nishizawa T."/>
        </authorList>
    </citation>
    <scope>NUCLEOTIDE SEQUENCE</scope>
    <source>
        <strain evidence="6">CMC57</strain>
    </source>
</reference>
<feature type="transmembrane region" description="Helical" evidence="5">
    <location>
        <begin position="181"/>
        <end position="200"/>
    </location>
</feature>
<keyword evidence="2 5" id="KW-0812">Transmembrane</keyword>
<evidence type="ECO:0000256" key="2">
    <source>
        <dbReference type="ARBA" id="ARBA00022692"/>
    </source>
</evidence>
<dbReference type="Pfam" id="PF01988">
    <property type="entry name" value="VIT1"/>
    <property type="match status" value="1"/>
</dbReference>
<evidence type="ECO:0000256" key="1">
    <source>
        <dbReference type="ARBA" id="ARBA00004127"/>
    </source>
</evidence>
<dbReference type="EMBL" id="AP035881">
    <property type="protein sequence ID" value="BFP44119.1"/>
    <property type="molecule type" value="Genomic_DNA"/>
</dbReference>
<keyword evidence="4 5" id="KW-0472">Membrane</keyword>
<accession>A0AB33JLD5</accession>
<evidence type="ECO:0000256" key="3">
    <source>
        <dbReference type="ARBA" id="ARBA00022989"/>
    </source>
</evidence>
<evidence type="ECO:0000313" key="6">
    <source>
        <dbReference type="EMBL" id="BFP44119.1"/>
    </source>
</evidence>
<dbReference type="PANTHER" id="PTHR31851">
    <property type="entry name" value="FE(2+)/MN(2+) TRANSPORTER PCL1"/>
    <property type="match status" value="1"/>
</dbReference>
<name>A0AB33JLD5_9ACTN</name>
<sequence>MTRHDRLTPHPETHTASRAGWLRAAVLGANDGLVSIASLMVGLAAGGVSTSTVATGGLAGLSAGAMSMAAGEYVSVSSQVDVEAADRAKEANELAEAPEAELAELTAIYESRGVPRELACQVAEALHEADPLKAHLRDELGQSEHTAAHPLQAALASAASFLVGGLVPFLGLLASSDSARLWLTVAVTLCGLALAGVLAARAAGTTMLRPAARVVIGGGLAMAVTAAVGELAHVSGV</sequence>
<dbReference type="GO" id="GO:0005384">
    <property type="term" value="F:manganese ion transmembrane transporter activity"/>
    <property type="evidence" value="ECO:0007669"/>
    <property type="project" value="InterPro"/>
</dbReference>
<organism evidence="6">
    <name type="scientific">Kitasatospora sp. CMC57</name>
    <dbReference type="NCBI Taxonomy" id="3231513"/>
    <lineage>
        <taxon>Bacteria</taxon>
        <taxon>Bacillati</taxon>
        <taxon>Actinomycetota</taxon>
        <taxon>Actinomycetes</taxon>
        <taxon>Kitasatosporales</taxon>
        <taxon>Streptomycetaceae</taxon>
        <taxon>Kitasatospora</taxon>
    </lineage>
</organism>
<feature type="transmembrane region" description="Helical" evidence="5">
    <location>
        <begin position="212"/>
        <end position="234"/>
    </location>
</feature>